<sequence>MVERVQFRTSQQPGLEEVKMSRNVRFPYLYTNLGKVDTTMPPLARVRHYLANGCCDCLQSTKELVQTDISQQCLSLIASWDICRCFVTVDETWIHHYTPESRQQLKQWTGLGERVPKKANIYVSRKSDEYYATLLDQLKEELCAKHLRLVRKKVLFHHNNTLFHKLIIAAAKLFKLGNFHPMKRLSTMQMNSLRTSKHHTVPRGLKKSENHWTRCVGLNGDYVEK</sequence>
<organism evidence="1 2">
    <name type="scientific">Cordylochernes scorpioides</name>
    <dbReference type="NCBI Taxonomy" id="51811"/>
    <lineage>
        <taxon>Eukaryota</taxon>
        <taxon>Metazoa</taxon>
        <taxon>Ecdysozoa</taxon>
        <taxon>Arthropoda</taxon>
        <taxon>Chelicerata</taxon>
        <taxon>Arachnida</taxon>
        <taxon>Pseudoscorpiones</taxon>
        <taxon>Cheliferoidea</taxon>
        <taxon>Chernetidae</taxon>
        <taxon>Cordylochernes</taxon>
    </lineage>
</organism>
<dbReference type="InterPro" id="IPR052709">
    <property type="entry name" value="Transposase-MT_Hybrid"/>
</dbReference>
<accession>A0ABY6KKM8</accession>
<protein>
    <recommendedName>
        <fullName evidence="3">Transposase</fullName>
    </recommendedName>
</protein>
<evidence type="ECO:0000313" key="2">
    <source>
        <dbReference type="Proteomes" id="UP001235939"/>
    </source>
</evidence>
<name>A0ABY6KKM8_9ARAC</name>
<evidence type="ECO:0008006" key="3">
    <source>
        <dbReference type="Google" id="ProtNLM"/>
    </source>
</evidence>
<dbReference type="PANTHER" id="PTHR46060">
    <property type="entry name" value="MARINER MOS1 TRANSPOSASE-LIKE PROTEIN"/>
    <property type="match status" value="1"/>
</dbReference>
<dbReference type="PANTHER" id="PTHR46060:SF1">
    <property type="entry name" value="MARINER MOS1 TRANSPOSASE-LIKE PROTEIN"/>
    <property type="match status" value="1"/>
</dbReference>
<dbReference type="Gene3D" id="3.30.420.10">
    <property type="entry name" value="Ribonuclease H-like superfamily/Ribonuclease H"/>
    <property type="match status" value="1"/>
</dbReference>
<keyword evidence="2" id="KW-1185">Reference proteome</keyword>
<dbReference type="InterPro" id="IPR036397">
    <property type="entry name" value="RNaseH_sf"/>
</dbReference>
<proteinExistence type="predicted"/>
<dbReference type="EMBL" id="CP092868">
    <property type="protein sequence ID" value="UYV69416.1"/>
    <property type="molecule type" value="Genomic_DNA"/>
</dbReference>
<reference evidence="1 2" key="1">
    <citation type="submission" date="2022-01" db="EMBL/GenBank/DDBJ databases">
        <title>A chromosomal length assembly of Cordylochernes scorpioides.</title>
        <authorList>
            <person name="Zeh D."/>
            <person name="Zeh J."/>
        </authorList>
    </citation>
    <scope>NUCLEOTIDE SEQUENCE [LARGE SCALE GENOMIC DNA]</scope>
    <source>
        <strain evidence="1">IN4F17</strain>
        <tissue evidence="1">Whole Body</tissue>
    </source>
</reference>
<evidence type="ECO:0000313" key="1">
    <source>
        <dbReference type="EMBL" id="UYV69416.1"/>
    </source>
</evidence>
<dbReference type="Proteomes" id="UP001235939">
    <property type="component" value="Chromosome 06"/>
</dbReference>
<gene>
    <name evidence="1" type="ORF">LAZ67_6003508</name>
</gene>